<proteinExistence type="predicted"/>
<reference evidence="2 3" key="1">
    <citation type="journal article" date="2014" name="Genome Biol. Evol.">
        <title>The genome of the myxosporean Thelohanellus kitauei shows adaptations to nutrient acquisition within its fish host.</title>
        <authorList>
            <person name="Yang Y."/>
            <person name="Xiong J."/>
            <person name="Zhou Z."/>
            <person name="Huo F."/>
            <person name="Miao W."/>
            <person name="Ran C."/>
            <person name="Liu Y."/>
            <person name="Zhang J."/>
            <person name="Feng J."/>
            <person name="Wang M."/>
            <person name="Wang M."/>
            <person name="Wang L."/>
            <person name="Yao B."/>
        </authorList>
    </citation>
    <scope>NUCLEOTIDE SEQUENCE [LARGE SCALE GENOMIC DNA]</scope>
    <source>
        <strain evidence="2">Wuqing</strain>
    </source>
</reference>
<dbReference type="OrthoDB" id="273141at2759"/>
<sequence>MSRRGSDYWRRRRMDRDEIIERGVKKAWGKIPKKPITTIENFEKQEYLTKIHDPSLNAKAKTALNEKLLKGIKNDKEAEEPHDEDWVESTAAELMIGPQPLLGDPMQLNFGKPLEVVSTEVNSNIELSEGAKSGKPPEIKAETTGTRDSHRHYFDEKRATLLEKQESRARRENKILSDFRELIHKKSMEKKKI</sequence>
<evidence type="ECO:0000313" key="3">
    <source>
        <dbReference type="Proteomes" id="UP000031668"/>
    </source>
</evidence>
<comment type="caution">
    <text evidence="2">The sequence shown here is derived from an EMBL/GenBank/DDBJ whole genome shotgun (WGS) entry which is preliminary data.</text>
</comment>
<dbReference type="EMBL" id="JWZT01003647">
    <property type="protein sequence ID" value="KII65974.1"/>
    <property type="molecule type" value="Genomic_DNA"/>
</dbReference>
<dbReference type="AlphaFoldDB" id="A0A0C2IKM3"/>
<name>A0A0C2IKM3_THEKT</name>
<keyword evidence="3" id="KW-1185">Reference proteome</keyword>
<feature type="region of interest" description="Disordered" evidence="1">
    <location>
        <begin position="128"/>
        <end position="155"/>
    </location>
</feature>
<protein>
    <submittedName>
        <fullName evidence="2">Uncharacterized protein</fullName>
    </submittedName>
</protein>
<organism evidence="2 3">
    <name type="scientific">Thelohanellus kitauei</name>
    <name type="common">Myxosporean</name>
    <dbReference type="NCBI Taxonomy" id="669202"/>
    <lineage>
        <taxon>Eukaryota</taxon>
        <taxon>Metazoa</taxon>
        <taxon>Cnidaria</taxon>
        <taxon>Myxozoa</taxon>
        <taxon>Myxosporea</taxon>
        <taxon>Bivalvulida</taxon>
        <taxon>Platysporina</taxon>
        <taxon>Myxobolidae</taxon>
        <taxon>Thelohanellus</taxon>
    </lineage>
</organism>
<evidence type="ECO:0000256" key="1">
    <source>
        <dbReference type="SAM" id="MobiDB-lite"/>
    </source>
</evidence>
<feature type="compositionally biased region" description="Basic and acidic residues" evidence="1">
    <location>
        <begin position="135"/>
        <end position="155"/>
    </location>
</feature>
<accession>A0A0C2IKM3</accession>
<gene>
    <name evidence="2" type="ORF">RF11_15786</name>
</gene>
<dbReference type="Proteomes" id="UP000031668">
    <property type="component" value="Unassembled WGS sequence"/>
</dbReference>
<evidence type="ECO:0000313" key="2">
    <source>
        <dbReference type="EMBL" id="KII65974.1"/>
    </source>
</evidence>